<proteinExistence type="predicted"/>
<evidence type="ECO:0000313" key="11">
    <source>
        <dbReference type="Proteomes" id="UP000437068"/>
    </source>
</evidence>
<name>A0A6A3DYU5_9STRA</name>
<evidence type="ECO:0000313" key="4">
    <source>
        <dbReference type="EMBL" id="KAE9126202.1"/>
    </source>
</evidence>
<dbReference type="Proteomes" id="UP000440367">
    <property type="component" value="Unassembled WGS sequence"/>
</dbReference>
<dbReference type="EMBL" id="QXGA01001191">
    <property type="protein sequence ID" value="KAE9126202.1"/>
    <property type="molecule type" value="Genomic_DNA"/>
</dbReference>
<evidence type="ECO:0000313" key="5">
    <source>
        <dbReference type="EMBL" id="KAE9194340.1"/>
    </source>
</evidence>
<evidence type="ECO:0000313" key="15">
    <source>
        <dbReference type="Proteomes" id="UP000476176"/>
    </source>
</evidence>
<comment type="caution">
    <text evidence="1">The sequence shown here is derived from an EMBL/GenBank/DDBJ whole genome shotgun (WGS) entry which is preliminary data.</text>
</comment>
<evidence type="ECO:0000313" key="8">
    <source>
        <dbReference type="EMBL" id="KAE9296034.1"/>
    </source>
</evidence>
<evidence type="ECO:0000313" key="9">
    <source>
        <dbReference type="Proteomes" id="UP000429523"/>
    </source>
</evidence>
<evidence type="ECO:0000313" key="12">
    <source>
        <dbReference type="Proteomes" id="UP000440367"/>
    </source>
</evidence>
<evidence type="ECO:0000313" key="14">
    <source>
        <dbReference type="Proteomes" id="UP000441208"/>
    </source>
</evidence>
<dbReference type="EMBL" id="QXGF01001967">
    <property type="protein sequence ID" value="KAE8926812.1"/>
    <property type="molecule type" value="Genomic_DNA"/>
</dbReference>
<dbReference type="Proteomes" id="UP000433483">
    <property type="component" value="Unassembled WGS sequence"/>
</dbReference>
<dbReference type="EMBL" id="QXFX01001521">
    <property type="protein sequence ID" value="KAE9088936.1"/>
    <property type="molecule type" value="Genomic_DNA"/>
</dbReference>
<dbReference type="Proteomes" id="UP000476176">
    <property type="component" value="Unassembled WGS sequence"/>
</dbReference>
<dbReference type="OrthoDB" id="10268893at2759"/>
<dbReference type="Proteomes" id="UP000488956">
    <property type="component" value="Unassembled WGS sequence"/>
</dbReference>
<evidence type="ECO:0000313" key="3">
    <source>
        <dbReference type="EMBL" id="KAE9094056.1"/>
    </source>
</evidence>
<evidence type="ECO:0000313" key="7">
    <source>
        <dbReference type="EMBL" id="KAE9209928.1"/>
    </source>
</evidence>
<evidence type="ECO:0000313" key="1">
    <source>
        <dbReference type="EMBL" id="KAE8926812.1"/>
    </source>
</evidence>
<dbReference type="EMBL" id="QXGC01001203">
    <property type="protein sequence ID" value="KAE9208609.1"/>
    <property type="molecule type" value="Genomic_DNA"/>
</dbReference>
<evidence type="ECO:0000313" key="13">
    <source>
        <dbReference type="Proteomes" id="UP000440732"/>
    </source>
</evidence>
<evidence type="ECO:0000313" key="2">
    <source>
        <dbReference type="EMBL" id="KAE9088936.1"/>
    </source>
</evidence>
<dbReference type="Proteomes" id="UP000429523">
    <property type="component" value="Unassembled WGS sequence"/>
</dbReference>
<evidence type="ECO:0000313" key="10">
    <source>
        <dbReference type="Proteomes" id="UP000433483"/>
    </source>
</evidence>
<dbReference type="Proteomes" id="UP000441208">
    <property type="component" value="Unassembled WGS sequence"/>
</dbReference>
<dbReference type="EMBL" id="QXGB01001240">
    <property type="protein sequence ID" value="KAE9194340.1"/>
    <property type="molecule type" value="Genomic_DNA"/>
</dbReference>
<evidence type="ECO:0000313" key="6">
    <source>
        <dbReference type="EMBL" id="KAE9208609.1"/>
    </source>
</evidence>
<evidence type="ECO:0000313" key="16">
    <source>
        <dbReference type="Proteomes" id="UP000488956"/>
    </source>
</evidence>
<sequence length="54" mass="6384">MKELYKRYRGSVDADTIDAVAETPELPVLKWLHSCEPTMFKNFKTCELRIFQYA</sequence>
<protein>
    <submittedName>
        <fullName evidence="1">Uncharacterized protein</fullName>
    </submittedName>
</protein>
<dbReference type="Proteomes" id="UP000440732">
    <property type="component" value="Unassembled WGS sequence"/>
</dbReference>
<accession>A0A6A3DYU5</accession>
<dbReference type="EMBL" id="QXFZ01001245">
    <property type="protein sequence ID" value="KAE9094056.1"/>
    <property type="molecule type" value="Genomic_DNA"/>
</dbReference>
<organism evidence="1 9">
    <name type="scientific">Phytophthora fragariae</name>
    <dbReference type="NCBI Taxonomy" id="53985"/>
    <lineage>
        <taxon>Eukaryota</taxon>
        <taxon>Sar</taxon>
        <taxon>Stramenopiles</taxon>
        <taxon>Oomycota</taxon>
        <taxon>Peronosporomycetes</taxon>
        <taxon>Peronosporales</taxon>
        <taxon>Peronosporaceae</taxon>
        <taxon>Phytophthora</taxon>
    </lineage>
</organism>
<gene>
    <name evidence="8" type="ORF">PF001_g17052</name>
    <name evidence="7" type="ORF">PF002_g18969</name>
    <name evidence="6" type="ORF">PF004_g16712</name>
    <name evidence="5" type="ORF">PF005_g17733</name>
    <name evidence="4" type="ORF">PF006_g16785</name>
    <name evidence="3" type="ORF">PF007_g17902</name>
    <name evidence="1" type="ORF">PF009_g23005</name>
    <name evidence="2" type="ORF">PF010_g19193</name>
</gene>
<dbReference type="EMBL" id="QXGD01001279">
    <property type="protein sequence ID" value="KAE9209928.1"/>
    <property type="molecule type" value="Genomic_DNA"/>
</dbReference>
<dbReference type="AlphaFoldDB" id="A0A6A3DYU5"/>
<reference evidence="9 10" key="1">
    <citation type="submission" date="2018-08" db="EMBL/GenBank/DDBJ databases">
        <title>Genomic investigation of the strawberry pathogen Phytophthora fragariae indicates pathogenicity is determined by transcriptional variation in three key races.</title>
        <authorList>
            <person name="Adams T.M."/>
            <person name="Armitage A.D."/>
            <person name="Sobczyk M.K."/>
            <person name="Bates H.J."/>
            <person name="Dunwell J.M."/>
            <person name="Nellist C.F."/>
            <person name="Harrison R.J."/>
        </authorList>
    </citation>
    <scope>NUCLEOTIDE SEQUENCE [LARGE SCALE GENOMIC DNA]</scope>
    <source>
        <strain evidence="8 11">A4</strain>
        <strain evidence="7 12">BC-1</strain>
        <strain evidence="6 15">BC-23</strain>
        <strain evidence="5 10">NOV-27</strain>
        <strain evidence="4 13">NOV-5</strain>
        <strain evidence="3 14">NOV-71</strain>
        <strain evidence="1 9">NOV-9</strain>
        <strain evidence="2 16">ONT-3</strain>
    </source>
</reference>
<dbReference type="EMBL" id="QXGE01001210">
    <property type="protein sequence ID" value="KAE9296034.1"/>
    <property type="molecule type" value="Genomic_DNA"/>
</dbReference>
<keyword evidence="10" id="KW-1185">Reference proteome</keyword>
<dbReference type="Proteomes" id="UP000437068">
    <property type="component" value="Unassembled WGS sequence"/>
</dbReference>